<keyword evidence="14" id="KW-1185">Reference proteome</keyword>
<dbReference type="GO" id="GO:0046872">
    <property type="term" value="F:metal ion binding"/>
    <property type="evidence" value="ECO:0007669"/>
    <property type="project" value="UniProtKB-KW"/>
</dbReference>
<evidence type="ECO:0000256" key="8">
    <source>
        <dbReference type="ARBA" id="ARBA00023049"/>
    </source>
</evidence>
<evidence type="ECO:0000256" key="9">
    <source>
        <dbReference type="ARBA" id="ARBA00023316"/>
    </source>
</evidence>
<keyword evidence="6" id="KW-0378">Hydrolase</keyword>
<keyword evidence="5 12" id="KW-0732">Signal</keyword>
<comment type="similarity">
    <text evidence="10">Belongs to the peptidase M15 family.</text>
</comment>
<dbReference type="GO" id="GO:0006508">
    <property type="term" value="P:proteolysis"/>
    <property type="evidence" value="ECO:0007669"/>
    <property type="project" value="UniProtKB-KW"/>
</dbReference>
<dbReference type="GO" id="GO:0071555">
    <property type="term" value="P:cell wall organization"/>
    <property type="evidence" value="ECO:0007669"/>
    <property type="project" value="UniProtKB-KW"/>
</dbReference>
<keyword evidence="8" id="KW-0482">Metalloprotease</keyword>
<protein>
    <recommendedName>
        <fullName evidence="11">Murein endopeptidase K</fullName>
    </recommendedName>
</protein>
<comment type="cofactor">
    <cofactor evidence="1">
        <name>Zn(2+)</name>
        <dbReference type="ChEBI" id="CHEBI:29105"/>
    </cofactor>
</comment>
<feature type="signal peptide" evidence="12">
    <location>
        <begin position="1"/>
        <end position="29"/>
    </location>
</feature>
<evidence type="ECO:0000256" key="7">
    <source>
        <dbReference type="ARBA" id="ARBA00022833"/>
    </source>
</evidence>
<dbReference type="InterPro" id="IPR010275">
    <property type="entry name" value="MepK"/>
</dbReference>
<organism evidence="13 14">
    <name type="scientific">Geomonas silvestris</name>
    <dbReference type="NCBI Taxonomy" id="2740184"/>
    <lineage>
        <taxon>Bacteria</taxon>
        <taxon>Pseudomonadati</taxon>
        <taxon>Thermodesulfobacteriota</taxon>
        <taxon>Desulfuromonadia</taxon>
        <taxon>Geobacterales</taxon>
        <taxon>Geobacteraceae</taxon>
        <taxon>Geomonas</taxon>
    </lineage>
</organism>
<dbReference type="PANTHER" id="PTHR37425">
    <property type="match status" value="1"/>
</dbReference>
<gene>
    <name evidence="13" type="primary">ycbK</name>
    <name evidence="13" type="ORF">GMST_09680</name>
</gene>
<reference evidence="14" key="1">
    <citation type="submission" date="2020-06" db="EMBL/GenBank/DDBJ databases">
        <title>Draft genomic sequence of Geomonas sp. Red330.</title>
        <authorList>
            <person name="Itoh H."/>
            <person name="Zhenxing X."/>
            <person name="Ushijima N."/>
            <person name="Masuda Y."/>
            <person name="Shiratori Y."/>
            <person name="Senoo K."/>
        </authorList>
    </citation>
    <scope>NUCLEOTIDE SEQUENCE [LARGE SCALE GENOMIC DNA]</scope>
    <source>
        <strain evidence="14">Red330</strain>
    </source>
</reference>
<keyword evidence="7" id="KW-0862">Zinc</keyword>
<evidence type="ECO:0000256" key="5">
    <source>
        <dbReference type="ARBA" id="ARBA00022729"/>
    </source>
</evidence>
<dbReference type="Gene3D" id="3.30.1380.10">
    <property type="match status" value="1"/>
</dbReference>
<evidence type="ECO:0000256" key="4">
    <source>
        <dbReference type="ARBA" id="ARBA00022723"/>
    </source>
</evidence>
<evidence type="ECO:0000256" key="3">
    <source>
        <dbReference type="ARBA" id="ARBA00022670"/>
    </source>
</evidence>
<dbReference type="InterPro" id="IPR009045">
    <property type="entry name" value="Zn_M74/Hedgehog-like"/>
</dbReference>
<feature type="chain" id="PRO_5028398429" description="Murein endopeptidase K" evidence="12">
    <location>
        <begin position="30"/>
        <end position="186"/>
    </location>
</feature>
<dbReference type="Proteomes" id="UP000556026">
    <property type="component" value="Unassembled WGS sequence"/>
</dbReference>
<dbReference type="RefSeq" id="WP_183353497.1">
    <property type="nucleotide sequence ID" value="NZ_BLXX01000002.1"/>
</dbReference>
<name>A0A6V8MFQ2_9BACT</name>
<comment type="pathway">
    <text evidence="2">Cell wall biogenesis; cell wall polysaccharide biosynthesis.</text>
</comment>
<keyword evidence="9" id="KW-0961">Cell wall biogenesis/degradation</keyword>
<evidence type="ECO:0000313" key="13">
    <source>
        <dbReference type="EMBL" id="GFO58643.1"/>
    </source>
</evidence>
<keyword evidence="4" id="KW-0479">Metal-binding</keyword>
<evidence type="ECO:0000256" key="2">
    <source>
        <dbReference type="ARBA" id="ARBA00004776"/>
    </source>
</evidence>
<evidence type="ECO:0000313" key="14">
    <source>
        <dbReference type="Proteomes" id="UP000556026"/>
    </source>
</evidence>
<keyword evidence="3" id="KW-0645">Protease</keyword>
<dbReference type="GO" id="GO:0008237">
    <property type="term" value="F:metallopeptidase activity"/>
    <property type="evidence" value="ECO:0007669"/>
    <property type="project" value="UniProtKB-KW"/>
</dbReference>
<comment type="caution">
    <text evidence="13">The sequence shown here is derived from an EMBL/GenBank/DDBJ whole genome shotgun (WGS) entry which is preliminary data.</text>
</comment>
<dbReference type="EMBL" id="BLXX01000002">
    <property type="protein sequence ID" value="GFO58643.1"/>
    <property type="molecule type" value="Genomic_DNA"/>
</dbReference>
<evidence type="ECO:0000256" key="6">
    <source>
        <dbReference type="ARBA" id="ARBA00022801"/>
    </source>
</evidence>
<dbReference type="SUPFAM" id="SSF55166">
    <property type="entry name" value="Hedgehog/DD-peptidase"/>
    <property type="match status" value="1"/>
</dbReference>
<evidence type="ECO:0000256" key="11">
    <source>
        <dbReference type="ARBA" id="ARBA00093666"/>
    </source>
</evidence>
<sequence length="186" mass="20704">MFRLTCRRGFLKSSLYFASSLFCARPALARVFDGRPKAPEGKLSLHNLHSDERVTVTFRNELGVYDSEALKALNWALRCPISNETTEMDLRVIEYLHRLDLALGGGREIQVISGYRSPSYNRQLRSASHGVARHSLHMKGKAIDFAVAGIGLDTLRQTARAHAPGGVGYYPKGGFVHLDSGPFRSW</sequence>
<dbReference type="AlphaFoldDB" id="A0A6V8MFQ2"/>
<evidence type="ECO:0000256" key="1">
    <source>
        <dbReference type="ARBA" id="ARBA00001947"/>
    </source>
</evidence>
<evidence type="ECO:0000256" key="12">
    <source>
        <dbReference type="SAM" id="SignalP"/>
    </source>
</evidence>
<proteinExistence type="inferred from homology"/>
<evidence type="ECO:0000256" key="10">
    <source>
        <dbReference type="ARBA" id="ARBA00093448"/>
    </source>
</evidence>
<accession>A0A6V8MFQ2</accession>
<dbReference type="Pfam" id="PF05951">
    <property type="entry name" value="Peptidase_M15_2"/>
    <property type="match status" value="1"/>
</dbReference>
<dbReference type="PANTHER" id="PTHR37425:SF1">
    <property type="entry name" value="OUTER MEMBRANE PROTEIN"/>
    <property type="match status" value="1"/>
</dbReference>